<evidence type="ECO:0000313" key="2">
    <source>
        <dbReference type="EMBL" id="MBW5486036.1"/>
    </source>
</evidence>
<feature type="non-terminal residue" evidence="2">
    <location>
        <position position="60"/>
    </location>
</feature>
<sequence length="60" mass="5936">MTAWLYFAGAGLAALAPLPAAQGDPAGPEVRAEAQDVERPEAPHAVRADREPAAGAGAGA</sequence>
<reference evidence="2 3" key="1">
    <citation type="submission" date="2019-12" db="EMBL/GenBank/DDBJ databases">
        <title>Genome sequence of Streptomyces bambusae.</title>
        <authorList>
            <person name="Bansal K."/>
            <person name="Choksket S."/>
            <person name="Korpole S."/>
            <person name="Patil P.B."/>
        </authorList>
    </citation>
    <scope>NUCLEOTIDE SEQUENCE [LARGE SCALE GENOMIC DNA]</scope>
    <source>
        <strain evidence="2 3">SK60</strain>
    </source>
</reference>
<feature type="compositionally biased region" description="Basic and acidic residues" evidence="1">
    <location>
        <begin position="30"/>
        <end position="52"/>
    </location>
</feature>
<name>A0ABS6ZH49_9ACTN</name>
<keyword evidence="3" id="KW-1185">Reference proteome</keyword>
<protein>
    <submittedName>
        <fullName evidence="2">Uncharacterized protein</fullName>
    </submittedName>
</protein>
<organism evidence="2 3">
    <name type="scientific">Streptomyces bambusae</name>
    <dbReference type="NCBI Taxonomy" id="1550616"/>
    <lineage>
        <taxon>Bacteria</taxon>
        <taxon>Bacillati</taxon>
        <taxon>Actinomycetota</taxon>
        <taxon>Actinomycetes</taxon>
        <taxon>Kitasatosporales</taxon>
        <taxon>Streptomycetaceae</taxon>
        <taxon>Streptomyces</taxon>
    </lineage>
</organism>
<comment type="caution">
    <text evidence="2">The sequence shown here is derived from an EMBL/GenBank/DDBJ whole genome shotgun (WGS) entry which is preliminary data.</text>
</comment>
<dbReference type="EMBL" id="WTFF01000331">
    <property type="protein sequence ID" value="MBW5486036.1"/>
    <property type="molecule type" value="Genomic_DNA"/>
</dbReference>
<evidence type="ECO:0000256" key="1">
    <source>
        <dbReference type="SAM" id="MobiDB-lite"/>
    </source>
</evidence>
<accession>A0ABS6ZH49</accession>
<proteinExistence type="predicted"/>
<dbReference type="RefSeq" id="WP_219671123.1">
    <property type="nucleotide sequence ID" value="NZ_WTFF01000331.1"/>
</dbReference>
<evidence type="ECO:0000313" key="3">
    <source>
        <dbReference type="Proteomes" id="UP000812013"/>
    </source>
</evidence>
<feature type="region of interest" description="Disordered" evidence="1">
    <location>
        <begin position="19"/>
        <end position="60"/>
    </location>
</feature>
<gene>
    <name evidence="2" type="ORF">GPJ59_30280</name>
</gene>
<feature type="compositionally biased region" description="Low complexity" evidence="1">
    <location>
        <begin position="19"/>
        <end position="28"/>
    </location>
</feature>
<dbReference type="Proteomes" id="UP000812013">
    <property type="component" value="Unassembled WGS sequence"/>
</dbReference>